<evidence type="ECO:0000313" key="3">
    <source>
        <dbReference type="Proteomes" id="UP001165343"/>
    </source>
</evidence>
<protein>
    <submittedName>
        <fullName evidence="2">Uncharacterized protein</fullName>
    </submittedName>
</protein>
<gene>
    <name evidence="2" type="ORF">LZ519_02240</name>
</gene>
<evidence type="ECO:0000256" key="1">
    <source>
        <dbReference type="SAM" id="SignalP"/>
    </source>
</evidence>
<name>A0ABT0RD04_9SPHN</name>
<evidence type="ECO:0000313" key="2">
    <source>
        <dbReference type="EMBL" id="MCL6678142.1"/>
    </source>
</evidence>
<accession>A0ABT0RD04</accession>
<dbReference type="Proteomes" id="UP001165343">
    <property type="component" value="Unassembled WGS sequence"/>
</dbReference>
<dbReference type="RefSeq" id="WP_249867112.1">
    <property type="nucleotide sequence ID" value="NZ_JAMGBC010000001.1"/>
</dbReference>
<reference evidence="2" key="1">
    <citation type="submission" date="2022-05" db="EMBL/GenBank/DDBJ databases">
        <authorList>
            <person name="Jo J.-H."/>
            <person name="Im W.-T."/>
        </authorList>
    </citation>
    <scope>NUCLEOTIDE SEQUENCE</scope>
    <source>
        <strain evidence="2">RG327</strain>
    </source>
</reference>
<keyword evidence="3" id="KW-1185">Reference proteome</keyword>
<sequence length="110" mass="11651">MARCAVLMMALLWTAPALAQDPAADLKLQPAPSEPELNLARSSFALPVIDYRAPDGTLRHGQGIIVGRDVSPNATVGIGFFKTKPKYSDGSMTPVAGKSKKLAVGLSLRF</sequence>
<feature type="signal peptide" evidence="1">
    <location>
        <begin position="1"/>
        <end position="19"/>
    </location>
</feature>
<proteinExistence type="predicted"/>
<comment type="caution">
    <text evidence="2">The sequence shown here is derived from an EMBL/GenBank/DDBJ whole genome shotgun (WGS) entry which is preliminary data.</text>
</comment>
<keyword evidence="1" id="KW-0732">Signal</keyword>
<organism evidence="2 3">
    <name type="scientific">Sphingomonas anseongensis</name>
    <dbReference type="NCBI Taxonomy" id="2908207"/>
    <lineage>
        <taxon>Bacteria</taxon>
        <taxon>Pseudomonadati</taxon>
        <taxon>Pseudomonadota</taxon>
        <taxon>Alphaproteobacteria</taxon>
        <taxon>Sphingomonadales</taxon>
        <taxon>Sphingomonadaceae</taxon>
        <taxon>Sphingomonas</taxon>
    </lineage>
</organism>
<dbReference type="EMBL" id="JAMGBC010000001">
    <property type="protein sequence ID" value="MCL6678142.1"/>
    <property type="molecule type" value="Genomic_DNA"/>
</dbReference>
<feature type="chain" id="PRO_5045326391" evidence="1">
    <location>
        <begin position="20"/>
        <end position="110"/>
    </location>
</feature>